<dbReference type="EC" id="2.7.7.65" evidence="3"/>
<dbReference type="SMART" id="SM00267">
    <property type="entry name" value="GGDEF"/>
    <property type="match status" value="1"/>
</dbReference>
<proteinExistence type="predicted"/>
<sequence>MKRHPLLAIILLALIGLGICAALSRSLYNEETKSIASQFQGDIQQAAAVFEREVLLNLEVLHALKAAMDIMPGMHSDRFRTLSEGILDRSPAIMAFAWAPVIERDSLRGFERVQQRLVPGLRVTERNEDEQLVPVSDRPWYVPVQFIEPLDKNLAAMGFDLASESLRLAALETARDTGRLVATAGIKLVQEPDTQQGFLVFAPLYRGHPDTFERRQSTHYGYLNGVFRVGELANQAIGLGETSSLLFQVVDISDPEPNVLYSNADPEDPRWVSELGFQTPLSDVAGRAWRIEAMPSQTYIDRRRGYLPALVMVSGGLFIALLVIYALINLHRNRLLNEAKDKLEKMSLTDGLTNLANRRHFDQFLEHEWGRAKRLSTPLALIMLDIDYFKPFNDHYGHPAGDECLREVARILQGVVRRPTDLLARYGGEEFAIVLPDTDNAAQVAEACRAAVEAAKIEHKLSEIRSVVTVSVGVCARTPGPTTSLEELKEQADAALYRAKDAGRNIVVLCEPGR</sequence>
<evidence type="ECO:0000256" key="3">
    <source>
        <dbReference type="ARBA" id="ARBA00012528"/>
    </source>
</evidence>
<dbReference type="PROSITE" id="PS50887">
    <property type="entry name" value="GGDEF"/>
    <property type="match status" value="1"/>
</dbReference>
<dbReference type="GO" id="GO:0052621">
    <property type="term" value="F:diguanylate cyclase activity"/>
    <property type="evidence" value="ECO:0007669"/>
    <property type="project" value="UniProtKB-EC"/>
</dbReference>
<feature type="transmembrane region" description="Helical" evidence="8">
    <location>
        <begin position="306"/>
        <end position="328"/>
    </location>
</feature>
<protein>
    <recommendedName>
        <fullName evidence="3">diguanylate cyclase</fullName>
        <ecNumber evidence="3">2.7.7.65</ecNumber>
    </recommendedName>
</protein>
<dbReference type="InterPro" id="IPR000160">
    <property type="entry name" value="GGDEF_dom"/>
</dbReference>
<dbReference type="PANTHER" id="PTHR45138">
    <property type="entry name" value="REGULATORY COMPONENTS OF SENSORY TRANSDUCTION SYSTEM"/>
    <property type="match status" value="1"/>
</dbReference>
<gene>
    <name evidence="11" type="ORF">DT594_18070</name>
</gene>
<dbReference type="GO" id="GO:0005886">
    <property type="term" value="C:plasma membrane"/>
    <property type="evidence" value="ECO:0007669"/>
    <property type="project" value="UniProtKB-SubCell"/>
</dbReference>
<dbReference type="Gene3D" id="3.30.450.350">
    <property type="entry name" value="CHASE domain"/>
    <property type="match status" value="1"/>
</dbReference>
<dbReference type="InterPro" id="IPR006189">
    <property type="entry name" value="CHASE_dom"/>
</dbReference>
<evidence type="ECO:0000259" key="9">
    <source>
        <dbReference type="PROSITE" id="PS50839"/>
    </source>
</evidence>
<dbReference type="Gene3D" id="3.30.70.270">
    <property type="match status" value="1"/>
</dbReference>
<dbReference type="Pfam" id="PF03924">
    <property type="entry name" value="CHASE"/>
    <property type="match status" value="1"/>
</dbReference>
<keyword evidence="5 8" id="KW-1133">Transmembrane helix</keyword>
<reference evidence="11 12" key="1">
    <citation type="submission" date="2018-07" db="EMBL/GenBank/DDBJ databases">
        <title>Pseudomonas laoshanensis sp. nov., isolated from soil.</title>
        <authorList>
            <person name="Sun J."/>
            <person name="Yu L."/>
            <person name="Wang M."/>
            <person name="Zhang C."/>
        </authorList>
    </citation>
    <scope>NUCLEOTIDE SEQUENCE [LARGE SCALE GENOMIC DNA]</scope>
    <source>
        <strain evidence="11 12">Y22</strain>
    </source>
</reference>
<dbReference type="PROSITE" id="PS50839">
    <property type="entry name" value="CHASE"/>
    <property type="match status" value="1"/>
</dbReference>
<evidence type="ECO:0000256" key="6">
    <source>
        <dbReference type="ARBA" id="ARBA00023136"/>
    </source>
</evidence>
<dbReference type="PANTHER" id="PTHR45138:SF9">
    <property type="entry name" value="DIGUANYLATE CYCLASE DGCM-RELATED"/>
    <property type="match status" value="1"/>
</dbReference>
<evidence type="ECO:0000313" key="11">
    <source>
        <dbReference type="EMBL" id="KAA0690494.1"/>
    </source>
</evidence>
<evidence type="ECO:0000256" key="7">
    <source>
        <dbReference type="ARBA" id="ARBA00034247"/>
    </source>
</evidence>
<dbReference type="CDD" id="cd01949">
    <property type="entry name" value="GGDEF"/>
    <property type="match status" value="1"/>
</dbReference>
<dbReference type="SUPFAM" id="SSF55073">
    <property type="entry name" value="Nucleotide cyclase"/>
    <property type="match status" value="1"/>
</dbReference>
<dbReference type="GO" id="GO:0007165">
    <property type="term" value="P:signal transduction"/>
    <property type="evidence" value="ECO:0007669"/>
    <property type="project" value="UniProtKB-ARBA"/>
</dbReference>
<dbReference type="InterPro" id="IPR050469">
    <property type="entry name" value="Diguanylate_Cyclase"/>
</dbReference>
<dbReference type="InterPro" id="IPR042240">
    <property type="entry name" value="CHASE_sf"/>
</dbReference>
<feature type="domain" description="CHASE" evidence="9">
    <location>
        <begin position="70"/>
        <end position="292"/>
    </location>
</feature>
<dbReference type="GO" id="GO:0043709">
    <property type="term" value="P:cell adhesion involved in single-species biofilm formation"/>
    <property type="evidence" value="ECO:0007669"/>
    <property type="project" value="TreeGrafter"/>
</dbReference>
<evidence type="ECO:0000256" key="8">
    <source>
        <dbReference type="SAM" id="Phobius"/>
    </source>
</evidence>
<dbReference type="SMART" id="SM01079">
    <property type="entry name" value="CHASE"/>
    <property type="match status" value="1"/>
</dbReference>
<comment type="subcellular location">
    <subcellularLocation>
        <location evidence="2">Cell inner membrane</location>
    </subcellularLocation>
</comment>
<comment type="cofactor">
    <cofactor evidence="1">
        <name>Mg(2+)</name>
        <dbReference type="ChEBI" id="CHEBI:18420"/>
    </cofactor>
</comment>
<evidence type="ECO:0000256" key="1">
    <source>
        <dbReference type="ARBA" id="ARBA00001946"/>
    </source>
</evidence>
<evidence type="ECO:0000256" key="2">
    <source>
        <dbReference type="ARBA" id="ARBA00004533"/>
    </source>
</evidence>
<dbReference type="RefSeq" id="WP_149334469.1">
    <property type="nucleotide sequence ID" value="NZ_QOVF01000010.1"/>
</dbReference>
<keyword evidence="4 8" id="KW-0812">Transmembrane</keyword>
<name>A0A7V7KTX8_9GAMM</name>
<dbReference type="EMBL" id="QOVF01000010">
    <property type="protein sequence ID" value="KAA0690494.1"/>
    <property type="molecule type" value="Genomic_DNA"/>
</dbReference>
<dbReference type="OrthoDB" id="9812260at2"/>
<dbReference type="NCBIfam" id="TIGR00254">
    <property type="entry name" value="GGDEF"/>
    <property type="match status" value="1"/>
</dbReference>
<evidence type="ECO:0000256" key="4">
    <source>
        <dbReference type="ARBA" id="ARBA00022692"/>
    </source>
</evidence>
<keyword evidence="12" id="KW-1185">Reference proteome</keyword>
<dbReference type="Pfam" id="PF00990">
    <property type="entry name" value="GGDEF"/>
    <property type="match status" value="1"/>
</dbReference>
<evidence type="ECO:0000256" key="5">
    <source>
        <dbReference type="ARBA" id="ARBA00022989"/>
    </source>
</evidence>
<dbReference type="AlphaFoldDB" id="A0A7V7KTX8"/>
<accession>A0A7V7KTX8</accession>
<dbReference type="GO" id="GO:1902201">
    <property type="term" value="P:negative regulation of bacterial-type flagellum-dependent cell motility"/>
    <property type="evidence" value="ECO:0007669"/>
    <property type="project" value="TreeGrafter"/>
</dbReference>
<organism evidence="11 12">
    <name type="scientific">Halopseudomonas laoshanensis</name>
    <dbReference type="NCBI Taxonomy" id="2268758"/>
    <lineage>
        <taxon>Bacteria</taxon>
        <taxon>Pseudomonadati</taxon>
        <taxon>Pseudomonadota</taxon>
        <taxon>Gammaproteobacteria</taxon>
        <taxon>Pseudomonadales</taxon>
        <taxon>Pseudomonadaceae</taxon>
        <taxon>Halopseudomonas</taxon>
    </lineage>
</organism>
<dbReference type="InterPro" id="IPR029787">
    <property type="entry name" value="Nucleotide_cyclase"/>
</dbReference>
<comment type="catalytic activity">
    <reaction evidence="7">
        <text>2 GTP = 3',3'-c-di-GMP + 2 diphosphate</text>
        <dbReference type="Rhea" id="RHEA:24898"/>
        <dbReference type="ChEBI" id="CHEBI:33019"/>
        <dbReference type="ChEBI" id="CHEBI:37565"/>
        <dbReference type="ChEBI" id="CHEBI:58805"/>
        <dbReference type="EC" id="2.7.7.65"/>
    </reaction>
</comment>
<evidence type="ECO:0000259" key="10">
    <source>
        <dbReference type="PROSITE" id="PS50887"/>
    </source>
</evidence>
<evidence type="ECO:0000313" key="12">
    <source>
        <dbReference type="Proteomes" id="UP000463138"/>
    </source>
</evidence>
<keyword evidence="6 8" id="KW-0472">Membrane</keyword>
<comment type="caution">
    <text evidence="11">The sequence shown here is derived from an EMBL/GenBank/DDBJ whole genome shotgun (WGS) entry which is preliminary data.</text>
</comment>
<dbReference type="InterPro" id="IPR043128">
    <property type="entry name" value="Rev_trsase/Diguanyl_cyclase"/>
</dbReference>
<dbReference type="FunFam" id="3.30.70.270:FF:000001">
    <property type="entry name" value="Diguanylate cyclase domain protein"/>
    <property type="match status" value="1"/>
</dbReference>
<feature type="domain" description="GGDEF" evidence="10">
    <location>
        <begin position="377"/>
        <end position="512"/>
    </location>
</feature>
<dbReference type="Proteomes" id="UP000463138">
    <property type="component" value="Unassembled WGS sequence"/>
</dbReference>